<protein>
    <submittedName>
        <fullName evidence="1">Uncharacterized protein</fullName>
    </submittedName>
</protein>
<accession>A0A7J8TJC3</accession>
<evidence type="ECO:0000313" key="1">
    <source>
        <dbReference type="EMBL" id="MBA0638231.1"/>
    </source>
</evidence>
<keyword evidence="2" id="KW-1185">Reference proteome</keyword>
<gene>
    <name evidence="1" type="ORF">Godav_024863</name>
</gene>
<organism evidence="1 2">
    <name type="scientific">Gossypium davidsonii</name>
    <name type="common">Davidson's cotton</name>
    <name type="synonym">Gossypium klotzschianum subsp. davidsonii</name>
    <dbReference type="NCBI Taxonomy" id="34287"/>
    <lineage>
        <taxon>Eukaryota</taxon>
        <taxon>Viridiplantae</taxon>
        <taxon>Streptophyta</taxon>
        <taxon>Embryophyta</taxon>
        <taxon>Tracheophyta</taxon>
        <taxon>Spermatophyta</taxon>
        <taxon>Magnoliopsida</taxon>
        <taxon>eudicotyledons</taxon>
        <taxon>Gunneridae</taxon>
        <taxon>Pentapetalae</taxon>
        <taxon>rosids</taxon>
        <taxon>malvids</taxon>
        <taxon>Malvales</taxon>
        <taxon>Malvaceae</taxon>
        <taxon>Malvoideae</taxon>
        <taxon>Gossypium</taxon>
    </lineage>
</organism>
<dbReference type="AlphaFoldDB" id="A0A7J8TJC3"/>
<reference evidence="1 2" key="1">
    <citation type="journal article" date="2019" name="Genome Biol. Evol.">
        <title>Insights into the evolution of the New World diploid cottons (Gossypium, subgenus Houzingenia) based on genome sequencing.</title>
        <authorList>
            <person name="Grover C.E."/>
            <person name="Arick M.A. 2nd"/>
            <person name="Thrash A."/>
            <person name="Conover J.L."/>
            <person name="Sanders W.S."/>
            <person name="Peterson D.G."/>
            <person name="Frelichowski J.E."/>
            <person name="Scheffler J.A."/>
            <person name="Scheffler B.E."/>
            <person name="Wendel J.F."/>
        </authorList>
    </citation>
    <scope>NUCLEOTIDE SEQUENCE [LARGE SCALE GENOMIC DNA]</scope>
    <source>
        <strain evidence="1">27</strain>
        <tissue evidence="1">Leaf</tissue>
    </source>
</reference>
<evidence type="ECO:0000313" key="2">
    <source>
        <dbReference type="Proteomes" id="UP000593561"/>
    </source>
</evidence>
<sequence length="23" mass="2559">MLHLYSLQLSPSQAMCRGTSFTS</sequence>
<name>A0A7J8TJC3_GOSDV</name>
<dbReference type="EMBL" id="JABFAC010250204">
    <property type="protein sequence ID" value="MBA0638231.1"/>
    <property type="molecule type" value="Genomic_DNA"/>
</dbReference>
<dbReference type="Proteomes" id="UP000593561">
    <property type="component" value="Unassembled WGS sequence"/>
</dbReference>
<comment type="caution">
    <text evidence="1">The sequence shown here is derived from an EMBL/GenBank/DDBJ whole genome shotgun (WGS) entry which is preliminary data.</text>
</comment>
<proteinExistence type="predicted"/>